<dbReference type="PANTHER" id="PTHR30575:SF0">
    <property type="entry name" value="XAA-ARG DIPEPTIDASE"/>
    <property type="match status" value="1"/>
</dbReference>
<name>A0A6B0VB10_IXORI</name>
<organism evidence="3">
    <name type="scientific">Ixodes ricinus</name>
    <name type="common">Common tick</name>
    <name type="synonym">Acarus ricinus</name>
    <dbReference type="NCBI Taxonomy" id="34613"/>
    <lineage>
        <taxon>Eukaryota</taxon>
        <taxon>Metazoa</taxon>
        <taxon>Ecdysozoa</taxon>
        <taxon>Arthropoda</taxon>
        <taxon>Chelicerata</taxon>
        <taxon>Arachnida</taxon>
        <taxon>Acari</taxon>
        <taxon>Parasitiformes</taxon>
        <taxon>Ixodida</taxon>
        <taxon>Ixodoidea</taxon>
        <taxon>Ixodidae</taxon>
        <taxon>Ixodinae</taxon>
        <taxon>Ixodes</taxon>
    </lineage>
</organism>
<dbReference type="Pfam" id="PF01546">
    <property type="entry name" value="Peptidase_M20"/>
    <property type="match status" value="1"/>
</dbReference>
<dbReference type="PANTHER" id="PTHR30575">
    <property type="entry name" value="PEPTIDASE M20"/>
    <property type="match status" value="1"/>
</dbReference>
<protein>
    <recommendedName>
        <fullName evidence="1">Peptidase M20 domain-containing protein 2</fullName>
    </recommendedName>
</protein>
<dbReference type="PIRSF" id="PIRSF037226">
    <property type="entry name" value="Amidohydrolase_ACY1L2_prd"/>
    <property type="match status" value="1"/>
</dbReference>
<dbReference type="EMBL" id="GIFC01017276">
    <property type="protein sequence ID" value="MXU99359.1"/>
    <property type="molecule type" value="Transcribed_RNA"/>
</dbReference>
<evidence type="ECO:0000256" key="1">
    <source>
        <dbReference type="PIRNR" id="PIRNR037226"/>
    </source>
</evidence>
<accession>A0A6B0VB10</accession>
<dbReference type="Pfam" id="PF07687">
    <property type="entry name" value="M20_dimer"/>
    <property type="match status" value="1"/>
</dbReference>
<dbReference type="SUPFAM" id="SSF55031">
    <property type="entry name" value="Bacterial exopeptidase dimerisation domain"/>
    <property type="match status" value="1"/>
</dbReference>
<comment type="similarity">
    <text evidence="1">Belongs to the peptidase M20A family.</text>
</comment>
<dbReference type="InterPro" id="IPR002933">
    <property type="entry name" value="Peptidase_M20"/>
</dbReference>
<dbReference type="SUPFAM" id="SSF53187">
    <property type="entry name" value="Zn-dependent exopeptidases"/>
    <property type="match status" value="1"/>
</dbReference>
<dbReference type="GO" id="GO:0016805">
    <property type="term" value="F:dipeptidase activity"/>
    <property type="evidence" value="ECO:0007669"/>
    <property type="project" value="InterPro"/>
</dbReference>
<dbReference type="InterPro" id="IPR036264">
    <property type="entry name" value="Bact_exopeptidase_dim_dom"/>
</dbReference>
<dbReference type="Gene3D" id="3.30.70.360">
    <property type="match status" value="1"/>
</dbReference>
<dbReference type="InterPro" id="IPR017439">
    <property type="entry name" value="Amidohydrolase"/>
</dbReference>
<dbReference type="InterPro" id="IPR017144">
    <property type="entry name" value="Xaa-Arg_dipeptidase"/>
</dbReference>
<sequence>MIQKRNKRTDTEEDTDTALLTTELYFRCSSMADYMKIVSDIVDDKADSLNALGRYLWDNPETALKEFKAHKRIADFLECEGFTVQKNYILPTAFRAEFGGEGPVVVFMCEYDALPDIGHACGHNLIAECAVAAGIAVKQVLQENSSLTAKVVVLGTPAEEAEQGKVDLLRGGAFDDADIALMAHPSRINSAYASTYALLQIGVEYEGRASHAGARPWEGVNALDAAVGAYVNVGLLRQQMKPDMRISGIITDGGKVANIVPAQSKMEFIIRAPENHELKSLRTKLERCLRSSAEATGCSIAIRDKSPLIEALNQNRIMGSIYREYAEKFGLDFSESGNEAKISASTDAGNVSNVIPVLHPGYKLEDATTSNHTPEFANAAVSPKSFDATLKVAKALALTALEVLSSPDLLKNVRMEFEASIAASMIKTNLNM</sequence>
<dbReference type="InterPro" id="IPR052030">
    <property type="entry name" value="Peptidase_M20/M20A_hydrolases"/>
</dbReference>
<dbReference type="FunFam" id="3.30.70.360:FF:000004">
    <property type="entry name" value="Peptidase M20 domain-containing protein 2"/>
    <property type="match status" value="1"/>
</dbReference>
<dbReference type="AlphaFoldDB" id="A0A6B0VB10"/>
<dbReference type="Gene3D" id="3.40.630.10">
    <property type="entry name" value="Zn peptidases"/>
    <property type="match status" value="1"/>
</dbReference>
<reference evidence="3" key="1">
    <citation type="submission" date="2019-12" db="EMBL/GenBank/DDBJ databases">
        <title>An insight into the sialome of adult female Ixodes ricinus ticks feeding for 6 days.</title>
        <authorList>
            <person name="Perner J."/>
            <person name="Ribeiro J.M.C."/>
        </authorList>
    </citation>
    <scope>NUCLEOTIDE SEQUENCE</scope>
    <source>
        <strain evidence="3">Semi-engorged</strain>
        <tissue evidence="3">Salivary glands</tissue>
    </source>
</reference>
<dbReference type="CDD" id="cd05672">
    <property type="entry name" value="M20_ACY1L2-like"/>
    <property type="match status" value="1"/>
</dbReference>
<evidence type="ECO:0000259" key="2">
    <source>
        <dbReference type="Pfam" id="PF07687"/>
    </source>
</evidence>
<dbReference type="NCBIfam" id="TIGR01891">
    <property type="entry name" value="amidohydrolases"/>
    <property type="match status" value="1"/>
</dbReference>
<proteinExistence type="inferred from homology"/>
<feature type="domain" description="Peptidase M20 dimerisation" evidence="2">
    <location>
        <begin position="203"/>
        <end position="293"/>
    </location>
</feature>
<dbReference type="InterPro" id="IPR011650">
    <property type="entry name" value="Peptidase_M20_dimer"/>
</dbReference>
<evidence type="ECO:0000313" key="3">
    <source>
        <dbReference type="EMBL" id="MXU99359.1"/>
    </source>
</evidence>